<dbReference type="Pfam" id="PF04134">
    <property type="entry name" value="DCC1-like"/>
    <property type="match status" value="1"/>
</dbReference>
<dbReference type="PANTHER" id="PTHR33639:SF2">
    <property type="entry name" value="DUF393 DOMAIN-CONTAINING PROTEIN"/>
    <property type="match status" value="1"/>
</dbReference>
<sequence length="133" mass="15412">MTETTFTVLFDGVCNLCNASVQFIIDRDPKAKFHFASLQSEVGQELLKAHKLPTEGFSSLVLLENDLVYIRSTGALRIARQLQYLRWMGLFLVIPAFIRDSVYDFIARNRYRWFGKQESCRIPTPELKSRFLS</sequence>
<dbReference type="PANTHER" id="PTHR33639">
    <property type="entry name" value="THIOL-DISULFIDE OXIDOREDUCTASE DCC"/>
    <property type="match status" value="1"/>
</dbReference>
<dbReference type="InterPro" id="IPR007263">
    <property type="entry name" value="DCC1-like"/>
</dbReference>
<dbReference type="Proteomes" id="UP000231019">
    <property type="component" value="Unassembled WGS sequence"/>
</dbReference>
<accession>A0A2M7G2B7</accession>
<dbReference type="GO" id="GO:0015035">
    <property type="term" value="F:protein-disulfide reductase activity"/>
    <property type="evidence" value="ECO:0007669"/>
    <property type="project" value="InterPro"/>
</dbReference>
<organism evidence="1 2">
    <name type="scientific">bacterium (Candidatus Blackallbacteria) CG17_big_fil_post_rev_8_21_14_2_50_48_46</name>
    <dbReference type="NCBI Taxonomy" id="2014261"/>
    <lineage>
        <taxon>Bacteria</taxon>
        <taxon>Candidatus Blackallbacteria</taxon>
    </lineage>
</organism>
<comment type="caution">
    <text evidence="1">The sequence shown here is derived from an EMBL/GenBank/DDBJ whole genome shotgun (WGS) entry which is preliminary data.</text>
</comment>
<reference evidence="1 2" key="1">
    <citation type="submission" date="2017-09" db="EMBL/GenBank/DDBJ databases">
        <title>Depth-based differentiation of microbial function through sediment-hosted aquifers and enrichment of novel symbionts in the deep terrestrial subsurface.</title>
        <authorList>
            <person name="Probst A.J."/>
            <person name="Ladd B."/>
            <person name="Jarett J.K."/>
            <person name="Geller-Mcgrath D.E."/>
            <person name="Sieber C.M."/>
            <person name="Emerson J.B."/>
            <person name="Anantharaman K."/>
            <person name="Thomas B.C."/>
            <person name="Malmstrom R."/>
            <person name="Stieglmeier M."/>
            <person name="Klingl A."/>
            <person name="Woyke T."/>
            <person name="Ryan C.M."/>
            <person name="Banfield J.F."/>
        </authorList>
    </citation>
    <scope>NUCLEOTIDE SEQUENCE [LARGE SCALE GENOMIC DNA]</scope>
    <source>
        <strain evidence="1">CG17_big_fil_post_rev_8_21_14_2_50_48_46</strain>
    </source>
</reference>
<name>A0A2M7G2B7_9BACT</name>
<evidence type="ECO:0000313" key="2">
    <source>
        <dbReference type="Proteomes" id="UP000231019"/>
    </source>
</evidence>
<dbReference type="AlphaFoldDB" id="A0A2M7G2B7"/>
<evidence type="ECO:0000313" key="1">
    <source>
        <dbReference type="EMBL" id="PIW15947.1"/>
    </source>
</evidence>
<protein>
    <recommendedName>
        <fullName evidence="3">Thiol-disulfide oxidoreductase</fullName>
    </recommendedName>
</protein>
<proteinExistence type="predicted"/>
<gene>
    <name evidence="1" type="ORF">COW36_14615</name>
</gene>
<dbReference type="InterPro" id="IPR052927">
    <property type="entry name" value="DCC_oxidoreductase"/>
</dbReference>
<evidence type="ECO:0008006" key="3">
    <source>
        <dbReference type="Google" id="ProtNLM"/>
    </source>
</evidence>
<dbReference type="EMBL" id="PFFQ01000041">
    <property type="protein sequence ID" value="PIW15947.1"/>
    <property type="molecule type" value="Genomic_DNA"/>
</dbReference>